<reference evidence="1" key="1">
    <citation type="journal article" date="2023" name="Insect Mol. Biol.">
        <title>Genome sequencing provides insights into the evolution of gene families encoding plant cell wall-degrading enzymes in longhorned beetles.</title>
        <authorList>
            <person name="Shin N.R."/>
            <person name="Okamura Y."/>
            <person name="Kirsch R."/>
            <person name="Pauchet Y."/>
        </authorList>
    </citation>
    <scope>NUCLEOTIDE SEQUENCE</scope>
    <source>
        <strain evidence="1">RBIC_L_NR</strain>
    </source>
</reference>
<dbReference type="GO" id="GO:0006310">
    <property type="term" value="P:DNA recombination"/>
    <property type="evidence" value="ECO:0007669"/>
    <property type="project" value="InterPro"/>
</dbReference>
<dbReference type="Proteomes" id="UP001162156">
    <property type="component" value="Unassembled WGS sequence"/>
</dbReference>
<evidence type="ECO:0000313" key="2">
    <source>
        <dbReference type="Proteomes" id="UP001162156"/>
    </source>
</evidence>
<dbReference type="EMBL" id="JANEYF010000835">
    <property type="protein sequence ID" value="KAJ8967709.1"/>
    <property type="molecule type" value="Genomic_DNA"/>
</dbReference>
<proteinExistence type="predicted"/>
<dbReference type="AlphaFoldDB" id="A0AAV8ZNN6"/>
<evidence type="ECO:0000313" key="1">
    <source>
        <dbReference type="EMBL" id="KAJ8967709.1"/>
    </source>
</evidence>
<organism evidence="1 2">
    <name type="scientific">Rhamnusium bicolor</name>
    <dbReference type="NCBI Taxonomy" id="1586634"/>
    <lineage>
        <taxon>Eukaryota</taxon>
        <taxon>Metazoa</taxon>
        <taxon>Ecdysozoa</taxon>
        <taxon>Arthropoda</taxon>
        <taxon>Hexapoda</taxon>
        <taxon>Insecta</taxon>
        <taxon>Pterygota</taxon>
        <taxon>Neoptera</taxon>
        <taxon>Endopterygota</taxon>
        <taxon>Coleoptera</taxon>
        <taxon>Polyphaga</taxon>
        <taxon>Cucujiformia</taxon>
        <taxon>Chrysomeloidea</taxon>
        <taxon>Cerambycidae</taxon>
        <taxon>Lepturinae</taxon>
        <taxon>Rhagiini</taxon>
        <taxon>Rhamnusium</taxon>
    </lineage>
</organism>
<keyword evidence="2" id="KW-1185">Reference proteome</keyword>
<accession>A0AAV8ZNN6</accession>
<dbReference type="Gene3D" id="1.10.443.10">
    <property type="entry name" value="Intergrase catalytic core"/>
    <property type="match status" value="1"/>
</dbReference>
<sequence length="324" mass="37511">MTIAAENRTQHQRIKLVVLPLTEDVKKLRCSLHYELQRCLSKLESGFDLDTWAMLSKVTLINIMIFNRKRPGDVEKSQIIEYQNLQMVEEDVLEKLDNSQKKYATMFGRYISRGKLDSPAPVLVSKTDMFAIEQILKYRQNANIDEKNPYLFAAPPRSSNAYYKVGRALNDFCYSQGLENKNLTATKLRKHLATVTCTLEKAEQAVISDFMGHALNIHNKIYRQRPVFRDVVQMVKVLTNAIGMNEDNIDCFDQHETRTQPLQLLQPQKERNETVSTTECDEPTHCHQTTNEIQAQLYTPEQSVKKNVWTGIMIITTNQNYQQF</sequence>
<dbReference type="InterPro" id="IPR013762">
    <property type="entry name" value="Integrase-like_cat_sf"/>
</dbReference>
<comment type="caution">
    <text evidence="1">The sequence shown here is derived from an EMBL/GenBank/DDBJ whole genome shotgun (WGS) entry which is preliminary data.</text>
</comment>
<protein>
    <recommendedName>
        <fullName evidence="3">Tyr recombinase domain-containing protein</fullName>
    </recommendedName>
</protein>
<dbReference type="PANTHER" id="PTHR33480">
    <property type="entry name" value="SET DOMAIN-CONTAINING PROTEIN-RELATED"/>
    <property type="match status" value="1"/>
</dbReference>
<gene>
    <name evidence="1" type="ORF">NQ314_002655</name>
</gene>
<name>A0AAV8ZNN6_9CUCU</name>
<dbReference type="GO" id="GO:0015074">
    <property type="term" value="P:DNA integration"/>
    <property type="evidence" value="ECO:0007669"/>
    <property type="project" value="InterPro"/>
</dbReference>
<dbReference type="GO" id="GO:0003677">
    <property type="term" value="F:DNA binding"/>
    <property type="evidence" value="ECO:0007669"/>
    <property type="project" value="InterPro"/>
</dbReference>
<evidence type="ECO:0008006" key="3">
    <source>
        <dbReference type="Google" id="ProtNLM"/>
    </source>
</evidence>